<dbReference type="Gene3D" id="3.40.50.300">
    <property type="entry name" value="P-loop containing nucleotide triphosphate hydrolases"/>
    <property type="match status" value="1"/>
</dbReference>
<gene>
    <name evidence="14" type="ORF">Ari01nite_06190</name>
</gene>
<keyword evidence="15" id="KW-1185">Reference proteome</keyword>
<dbReference type="Pfam" id="PF00664">
    <property type="entry name" value="ABC_membrane"/>
    <property type="match status" value="1"/>
</dbReference>
<evidence type="ECO:0000256" key="8">
    <source>
        <dbReference type="ARBA" id="ARBA00055053"/>
    </source>
</evidence>
<dbReference type="InterPro" id="IPR027417">
    <property type="entry name" value="P-loop_NTPase"/>
</dbReference>
<feature type="transmembrane region" description="Helical" evidence="11">
    <location>
        <begin position="129"/>
        <end position="150"/>
    </location>
</feature>
<dbReference type="SMART" id="SM00382">
    <property type="entry name" value="AAA"/>
    <property type="match status" value="1"/>
</dbReference>
<comment type="function">
    <text evidence="8">ABC transporter involved in fatty acid import. Transmembrane domains (TMD) form a pore in the membrane and the ATP-binding domain (NBD) is responsible for energy generation.</text>
</comment>
<dbReference type="InterPro" id="IPR003439">
    <property type="entry name" value="ABC_transporter-like_ATP-bd"/>
</dbReference>
<evidence type="ECO:0000256" key="9">
    <source>
        <dbReference type="ARBA" id="ARBA00061644"/>
    </source>
</evidence>
<evidence type="ECO:0000256" key="7">
    <source>
        <dbReference type="ARBA" id="ARBA00023136"/>
    </source>
</evidence>
<evidence type="ECO:0000256" key="3">
    <source>
        <dbReference type="ARBA" id="ARBA00022692"/>
    </source>
</evidence>
<keyword evidence="5 14" id="KW-0067">ATP-binding</keyword>
<name>A0A919JTR5_9ACTN</name>
<dbReference type="EMBL" id="BOMV01000005">
    <property type="protein sequence ID" value="GIE93154.1"/>
    <property type="molecule type" value="Genomic_DNA"/>
</dbReference>
<dbReference type="PANTHER" id="PTHR43394:SF1">
    <property type="entry name" value="ATP-BINDING CASSETTE SUB-FAMILY B MEMBER 10, MITOCHONDRIAL"/>
    <property type="match status" value="1"/>
</dbReference>
<evidence type="ECO:0000256" key="10">
    <source>
        <dbReference type="ARBA" id="ARBA00071747"/>
    </source>
</evidence>
<proteinExistence type="inferred from homology"/>
<dbReference type="InterPro" id="IPR011527">
    <property type="entry name" value="ABC1_TM_dom"/>
</dbReference>
<feature type="domain" description="ABC transporter" evidence="12">
    <location>
        <begin position="409"/>
        <end position="643"/>
    </location>
</feature>
<keyword evidence="4" id="KW-0547">Nucleotide-binding</keyword>
<keyword evidence="6 11" id="KW-1133">Transmembrane helix</keyword>
<keyword evidence="7 11" id="KW-0472">Membrane</keyword>
<dbReference type="PANTHER" id="PTHR43394">
    <property type="entry name" value="ATP-DEPENDENT PERMEASE MDL1, MITOCHONDRIAL"/>
    <property type="match status" value="1"/>
</dbReference>
<reference evidence="14" key="1">
    <citation type="submission" date="2021-01" db="EMBL/GenBank/DDBJ databases">
        <title>Whole genome shotgun sequence of Actinoplanes rishiriensis NBRC 108556.</title>
        <authorList>
            <person name="Komaki H."/>
            <person name="Tamura T."/>
        </authorList>
    </citation>
    <scope>NUCLEOTIDE SEQUENCE</scope>
    <source>
        <strain evidence="14">NBRC 108556</strain>
    </source>
</reference>
<dbReference type="GO" id="GO:0005886">
    <property type="term" value="C:plasma membrane"/>
    <property type="evidence" value="ECO:0007669"/>
    <property type="project" value="UniProtKB-SubCell"/>
</dbReference>
<feature type="transmembrane region" description="Helical" evidence="11">
    <location>
        <begin position="50"/>
        <end position="68"/>
    </location>
</feature>
<comment type="subcellular location">
    <subcellularLocation>
        <location evidence="1">Cell membrane</location>
        <topology evidence="1">Multi-pass membrane protein</topology>
    </subcellularLocation>
</comment>
<evidence type="ECO:0000256" key="2">
    <source>
        <dbReference type="ARBA" id="ARBA00022448"/>
    </source>
</evidence>
<comment type="similarity">
    <text evidence="9">Belongs to the ABC transporter superfamily. Lipid exporter (TC 3.A.1.106) family.</text>
</comment>
<evidence type="ECO:0000256" key="5">
    <source>
        <dbReference type="ARBA" id="ARBA00022840"/>
    </source>
</evidence>
<evidence type="ECO:0000256" key="11">
    <source>
        <dbReference type="SAM" id="Phobius"/>
    </source>
</evidence>
<dbReference type="SUPFAM" id="SSF52540">
    <property type="entry name" value="P-loop containing nucleoside triphosphate hydrolases"/>
    <property type="match status" value="1"/>
</dbReference>
<organism evidence="14 15">
    <name type="scientific">Paractinoplanes rishiriensis</name>
    <dbReference type="NCBI Taxonomy" id="1050105"/>
    <lineage>
        <taxon>Bacteria</taxon>
        <taxon>Bacillati</taxon>
        <taxon>Actinomycetota</taxon>
        <taxon>Actinomycetes</taxon>
        <taxon>Micromonosporales</taxon>
        <taxon>Micromonosporaceae</taxon>
        <taxon>Paractinoplanes</taxon>
    </lineage>
</organism>
<dbReference type="Proteomes" id="UP000636960">
    <property type="component" value="Unassembled WGS sequence"/>
</dbReference>
<accession>A0A919JTR5</accession>
<dbReference type="Pfam" id="PF00005">
    <property type="entry name" value="ABC_tran"/>
    <property type="match status" value="1"/>
</dbReference>
<dbReference type="GO" id="GO:0015421">
    <property type="term" value="F:ABC-type oligopeptide transporter activity"/>
    <property type="evidence" value="ECO:0007669"/>
    <property type="project" value="TreeGrafter"/>
</dbReference>
<comment type="caution">
    <text evidence="14">The sequence shown here is derived from an EMBL/GenBank/DDBJ whole genome shotgun (WGS) entry which is preliminary data.</text>
</comment>
<evidence type="ECO:0000313" key="15">
    <source>
        <dbReference type="Proteomes" id="UP000636960"/>
    </source>
</evidence>
<evidence type="ECO:0000256" key="4">
    <source>
        <dbReference type="ARBA" id="ARBA00022741"/>
    </source>
</evidence>
<keyword evidence="3 11" id="KW-0812">Transmembrane</keyword>
<dbReference type="PROSITE" id="PS00211">
    <property type="entry name" value="ABC_TRANSPORTER_1"/>
    <property type="match status" value="1"/>
</dbReference>
<sequence length="653" mass="70194">MTAPTRRPGPPMGGPPAARMMMAGGAPTEKLQDFKGSTKRLLGLLAPQRLAVGLVLLSGIAGVALSVYGPRLLGHATDIIFAGVIGKSVPAGVTKEQAVEQLRSQGENTRADLLSAVDFTPGQGIDFTALAHLLGWVAAVYVFAWIFGVIQGRITARVVQVAVYRLRQDVEVKLSRLPLSYFDKQPRGEVLSRATNDTDNIAQTLQQTFAQIVTSLLMIVGVLGMMFWISWLLALIALVTVPVSIWLTTVIGKRSQPNFVAQWSITGKLNGHIEEMFTGHSLVKVFGRQGEAQQTFAEHNEKLYASSFRAQFISGLIQPAMMFLSNLNYVLVAVVGGLRVASGSLSLGEVQAFIQYSRQFSQPLTQVASMANLVQSGVASAERVFALLDAPEQSAEPAPAGLDRVQGRITFEDVSFRYLPDKPLIDGLSLEVAPGQTVAIVGPTGAGKTTLVNLLMRFYEVDSGRITLDGVDIASVPRPELREHMGMVLQDTWLFGGTIAENIAYGADEFSLDAVRQAAEAAHVDAFVRMLPDGYDTVIDEEGSNVSAGQKQLITIARAFLAEPSILILDEATSSVDTRTEVLIQRAMTTLRSGRTSFVIAHRLSTIRDADVILVMEHGSIVEQGSHSSLLAAGGAYARLYSAQFAAAVAEVD</sequence>
<feature type="domain" description="ABC transmembrane type-1" evidence="13">
    <location>
        <begin position="54"/>
        <end position="376"/>
    </location>
</feature>
<evidence type="ECO:0000259" key="12">
    <source>
        <dbReference type="PROSITE" id="PS50893"/>
    </source>
</evidence>
<dbReference type="Gene3D" id="1.20.1560.10">
    <property type="entry name" value="ABC transporter type 1, transmembrane domain"/>
    <property type="match status" value="1"/>
</dbReference>
<dbReference type="AlphaFoldDB" id="A0A919JTR5"/>
<feature type="transmembrane region" description="Helical" evidence="11">
    <location>
        <begin position="216"/>
        <end position="247"/>
    </location>
</feature>
<protein>
    <recommendedName>
        <fullName evidence="10">Fatty acid ABC transporter ATP-binding/permease protein</fullName>
    </recommendedName>
</protein>
<dbReference type="PROSITE" id="PS50893">
    <property type="entry name" value="ABC_TRANSPORTER_2"/>
    <property type="match status" value="1"/>
</dbReference>
<evidence type="ECO:0000256" key="1">
    <source>
        <dbReference type="ARBA" id="ARBA00004651"/>
    </source>
</evidence>
<dbReference type="SUPFAM" id="SSF90123">
    <property type="entry name" value="ABC transporter transmembrane region"/>
    <property type="match status" value="1"/>
</dbReference>
<dbReference type="PROSITE" id="PS50929">
    <property type="entry name" value="ABC_TM1F"/>
    <property type="match status" value="1"/>
</dbReference>
<dbReference type="GO" id="GO:0005524">
    <property type="term" value="F:ATP binding"/>
    <property type="evidence" value="ECO:0007669"/>
    <property type="project" value="UniProtKB-KW"/>
</dbReference>
<dbReference type="FunFam" id="3.40.50.300:FF:000287">
    <property type="entry name" value="Multidrug ABC transporter ATP-binding protein"/>
    <property type="match status" value="1"/>
</dbReference>
<dbReference type="InterPro" id="IPR017871">
    <property type="entry name" value="ABC_transporter-like_CS"/>
</dbReference>
<evidence type="ECO:0000256" key="6">
    <source>
        <dbReference type="ARBA" id="ARBA00022989"/>
    </source>
</evidence>
<dbReference type="CDD" id="cd03254">
    <property type="entry name" value="ABCC_Glucan_exporter_like"/>
    <property type="match status" value="1"/>
</dbReference>
<dbReference type="InterPro" id="IPR003593">
    <property type="entry name" value="AAA+_ATPase"/>
</dbReference>
<keyword evidence="2" id="KW-0813">Transport</keyword>
<dbReference type="InterPro" id="IPR039421">
    <property type="entry name" value="Type_1_exporter"/>
</dbReference>
<dbReference type="InterPro" id="IPR036640">
    <property type="entry name" value="ABC1_TM_sf"/>
</dbReference>
<evidence type="ECO:0000313" key="14">
    <source>
        <dbReference type="EMBL" id="GIE93154.1"/>
    </source>
</evidence>
<dbReference type="GO" id="GO:0016887">
    <property type="term" value="F:ATP hydrolysis activity"/>
    <property type="evidence" value="ECO:0007669"/>
    <property type="project" value="InterPro"/>
</dbReference>
<dbReference type="CDD" id="cd18547">
    <property type="entry name" value="ABC_6TM_Tm288_like"/>
    <property type="match status" value="1"/>
</dbReference>
<evidence type="ECO:0000259" key="13">
    <source>
        <dbReference type="PROSITE" id="PS50929"/>
    </source>
</evidence>